<protein>
    <recommendedName>
        <fullName evidence="4">DUF4386 domain-containing protein</fullName>
    </recommendedName>
</protein>
<feature type="transmembrane region" description="Helical" evidence="1">
    <location>
        <begin position="202"/>
        <end position="224"/>
    </location>
</feature>
<keyword evidence="1" id="KW-1133">Transmembrane helix</keyword>
<dbReference type="STRING" id="192904.SAMN04488514_107201"/>
<sequence length="241" mass="27349">MFMKDLKRISKLSGIAYLIIFITGIYANFVVLEHLVALDNPSLTVMNLLTQKSAFELAIFGFAIMLIFDLVLVWGLYKLFRPVSRHFAFMAAALRFINVLVFGLALYHLIAVFHIVTSIDSITVHNQFLETKVIDLLNDFNNIWLIGLLFFAFHLALLAYLVWRSGAVPKWLGVLLMIAALGYVADSFAQLFLLNYPDYESLFALAVIVPGVIGELTLTFWLLFRSNKFAELPYLSNLNRA</sequence>
<keyword evidence="1" id="KW-0812">Transmembrane</keyword>
<feature type="transmembrane region" description="Helical" evidence="1">
    <location>
        <begin position="175"/>
        <end position="196"/>
    </location>
</feature>
<feature type="transmembrane region" description="Helical" evidence="1">
    <location>
        <begin position="143"/>
        <end position="163"/>
    </location>
</feature>
<name>A0A1G9SBB9_9FLAO</name>
<accession>A0A1G9SBB9</accession>
<proteinExistence type="predicted"/>
<dbReference type="OrthoDB" id="7060422at2"/>
<feature type="transmembrane region" description="Helical" evidence="1">
    <location>
        <begin position="92"/>
        <end position="116"/>
    </location>
</feature>
<feature type="transmembrane region" description="Helical" evidence="1">
    <location>
        <begin position="57"/>
        <end position="80"/>
    </location>
</feature>
<dbReference type="AlphaFoldDB" id="A0A1G9SBB9"/>
<dbReference type="Pfam" id="PF14329">
    <property type="entry name" value="DUF4386"/>
    <property type="match status" value="1"/>
</dbReference>
<evidence type="ECO:0000313" key="2">
    <source>
        <dbReference type="EMBL" id="SDM32692.1"/>
    </source>
</evidence>
<keyword evidence="1" id="KW-0472">Membrane</keyword>
<dbReference type="InterPro" id="IPR025495">
    <property type="entry name" value="DUF4386"/>
</dbReference>
<feature type="transmembrane region" description="Helical" evidence="1">
    <location>
        <begin position="12"/>
        <end position="37"/>
    </location>
</feature>
<dbReference type="EMBL" id="FNGV01000007">
    <property type="protein sequence ID" value="SDM32692.1"/>
    <property type="molecule type" value="Genomic_DNA"/>
</dbReference>
<dbReference type="Proteomes" id="UP000199440">
    <property type="component" value="Unassembled WGS sequence"/>
</dbReference>
<reference evidence="2 3" key="1">
    <citation type="submission" date="2016-10" db="EMBL/GenBank/DDBJ databases">
        <authorList>
            <person name="de Groot N.N."/>
        </authorList>
    </citation>
    <scope>NUCLEOTIDE SEQUENCE [LARGE SCALE GENOMIC DNA]</scope>
    <source>
        <strain evidence="2 3">DSM 19886</strain>
    </source>
</reference>
<gene>
    <name evidence="2" type="ORF">SAMN04488514_107201</name>
</gene>
<keyword evidence="3" id="KW-1185">Reference proteome</keyword>
<evidence type="ECO:0000313" key="3">
    <source>
        <dbReference type="Proteomes" id="UP000199440"/>
    </source>
</evidence>
<evidence type="ECO:0000256" key="1">
    <source>
        <dbReference type="SAM" id="Phobius"/>
    </source>
</evidence>
<evidence type="ECO:0008006" key="4">
    <source>
        <dbReference type="Google" id="ProtNLM"/>
    </source>
</evidence>
<organism evidence="2 3">
    <name type="scientific">Kriegella aquimaris</name>
    <dbReference type="NCBI Taxonomy" id="192904"/>
    <lineage>
        <taxon>Bacteria</taxon>
        <taxon>Pseudomonadati</taxon>
        <taxon>Bacteroidota</taxon>
        <taxon>Flavobacteriia</taxon>
        <taxon>Flavobacteriales</taxon>
        <taxon>Flavobacteriaceae</taxon>
        <taxon>Kriegella</taxon>
    </lineage>
</organism>